<evidence type="ECO:0000313" key="1">
    <source>
        <dbReference type="EMBL" id="RDD62935.1"/>
    </source>
</evidence>
<dbReference type="Pfam" id="PF11011">
    <property type="entry name" value="DUF2849"/>
    <property type="match status" value="1"/>
</dbReference>
<dbReference type="RefSeq" id="WP_114580885.1">
    <property type="nucleotide sequence ID" value="NZ_QPMH01000003.1"/>
</dbReference>
<protein>
    <submittedName>
        <fullName evidence="1">DUF2849 domain-containing protein</fullName>
    </submittedName>
</protein>
<reference evidence="1 2" key="1">
    <citation type="submission" date="2018-07" db="EMBL/GenBank/DDBJ databases">
        <title>Venubactetium sediminum gen. nov., sp. nov., isolated from a marine solar saltern.</title>
        <authorList>
            <person name="Wang S."/>
        </authorList>
    </citation>
    <scope>NUCLEOTIDE SEQUENCE [LARGE SCALE GENOMIC DNA]</scope>
    <source>
        <strain evidence="1 2">WD2A32</strain>
    </source>
</reference>
<sequence>MPAKSVTANRLSDGTVVYLTPGGGWSEYVREADWREDKEEQQALLERGEADVARSIVLDAYLIDVAIGEDGTPWPTRNREVIRSLGPTTRLDLGKQAELEG</sequence>
<dbReference type="InterPro" id="IPR021270">
    <property type="entry name" value="DUF2849"/>
</dbReference>
<dbReference type="AlphaFoldDB" id="A0A369TEY5"/>
<comment type="caution">
    <text evidence="1">The sequence shown here is derived from an EMBL/GenBank/DDBJ whole genome shotgun (WGS) entry which is preliminary data.</text>
</comment>
<name>A0A369TEY5_9PROT</name>
<proteinExistence type="predicted"/>
<gene>
    <name evidence="1" type="ORF">DRB17_03935</name>
</gene>
<dbReference type="Proteomes" id="UP000253941">
    <property type="component" value="Unassembled WGS sequence"/>
</dbReference>
<evidence type="ECO:0000313" key="2">
    <source>
        <dbReference type="Proteomes" id="UP000253941"/>
    </source>
</evidence>
<dbReference type="EMBL" id="QPMH01000003">
    <property type="protein sequence ID" value="RDD62935.1"/>
    <property type="molecule type" value="Genomic_DNA"/>
</dbReference>
<keyword evidence="2" id="KW-1185">Reference proteome</keyword>
<accession>A0A369TEY5</accession>
<organism evidence="1 2">
    <name type="scientific">Ferruginivarius sediminum</name>
    <dbReference type="NCBI Taxonomy" id="2661937"/>
    <lineage>
        <taxon>Bacteria</taxon>
        <taxon>Pseudomonadati</taxon>
        <taxon>Pseudomonadota</taxon>
        <taxon>Alphaproteobacteria</taxon>
        <taxon>Rhodospirillales</taxon>
        <taxon>Rhodospirillaceae</taxon>
        <taxon>Ferruginivarius</taxon>
    </lineage>
</organism>